<reference evidence="1" key="1">
    <citation type="journal article" date="2020" name="Stud. Mycol.">
        <title>101 Dothideomycetes genomes: a test case for predicting lifestyles and emergence of pathogens.</title>
        <authorList>
            <person name="Haridas S."/>
            <person name="Albert R."/>
            <person name="Binder M."/>
            <person name="Bloem J."/>
            <person name="Labutti K."/>
            <person name="Salamov A."/>
            <person name="Andreopoulos B."/>
            <person name="Baker S."/>
            <person name="Barry K."/>
            <person name="Bills G."/>
            <person name="Bluhm B."/>
            <person name="Cannon C."/>
            <person name="Castanera R."/>
            <person name="Culley D."/>
            <person name="Daum C."/>
            <person name="Ezra D."/>
            <person name="Gonzalez J."/>
            <person name="Henrissat B."/>
            <person name="Kuo A."/>
            <person name="Liang C."/>
            <person name="Lipzen A."/>
            <person name="Lutzoni F."/>
            <person name="Magnuson J."/>
            <person name="Mondo S."/>
            <person name="Nolan M."/>
            <person name="Ohm R."/>
            <person name="Pangilinan J."/>
            <person name="Park H.-J."/>
            <person name="Ramirez L."/>
            <person name="Alfaro M."/>
            <person name="Sun H."/>
            <person name="Tritt A."/>
            <person name="Yoshinaga Y."/>
            <person name="Zwiers L.-H."/>
            <person name="Turgeon B."/>
            <person name="Goodwin S."/>
            <person name="Spatafora J."/>
            <person name="Crous P."/>
            <person name="Grigoriev I."/>
        </authorList>
    </citation>
    <scope>NUCLEOTIDE SEQUENCE</scope>
    <source>
        <strain evidence="1">CBS 269.34</strain>
    </source>
</reference>
<dbReference type="Proteomes" id="UP000799750">
    <property type="component" value="Unassembled WGS sequence"/>
</dbReference>
<name>A0A6A6QAR3_9PEZI</name>
<proteinExistence type="predicted"/>
<dbReference type="AlphaFoldDB" id="A0A6A6QAR3"/>
<accession>A0A6A6QAR3</accession>
<keyword evidence="2" id="KW-1185">Reference proteome</keyword>
<dbReference type="PANTHER" id="PTHR38791:SF5">
    <property type="entry name" value="TRANSCRIPTION FACTOR DBAG-RELATED"/>
    <property type="match status" value="1"/>
</dbReference>
<evidence type="ECO:0000313" key="2">
    <source>
        <dbReference type="Proteomes" id="UP000799750"/>
    </source>
</evidence>
<sequence>MQTASNLDNELANWATTQLHRWQYRTIGKFDPLMTDFKENHFWLFGRVDVYADLYISTIWNTYRKVRLMIIDAIIDCASKLNLRNFLQPQISTAQDLVDDIAASLCFHLCADVPNMVQNAESGAPFRLTPGKSLGGLLLMQPLFKVSGLSITKVQQRRIMREALVWIADQMGIGQAQLLLKVCFHTTEQKPCKY</sequence>
<organism evidence="1 2">
    <name type="scientific">Lophium mytilinum</name>
    <dbReference type="NCBI Taxonomy" id="390894"/>
    <lineage>
        <taxon>Eukaryota</taxon>
        <taxon>Fungi</taxon>
        <taxon>Dikarya</taxon>
        <taxon>Ascomycota</taxon>
        <taxon>Pezizomycotina</taxon>
        <taxon>Dothideomycetes</taxon>
        <taxon>Pleosporomycetidae</taxon>
        <taxon>Mytilinidiales</taxon>
        <taxon>Mytilinidiaceae</taxon>
        <taxon>Lophium</taxon>
    </lineage>
</organism>
<dbReference type="EMBL" id="MU004199">
    <property type="protein sequence ID" value="KAF2489134.1"/>
    <property type="molecule type" value="Genomic_DNA"/>
</dbReference>
<dbReference type="PANTHER" id="PTHR38791">
    <property type="entry name" value="ZN(II)2CYS6 TRANSCRIPTION FACTOR (EUROFUNG)-RELATED-RELATED"/>
    <property type="match status" value="1"/>
</dbReference>
<dbReference type="OrthoDB" id="3525185at2759"/>
<evidence type="ECO:0000313" key="1">
    <source>
        <dbReference type="EMBL" id="KAF2489134.1"/>
    </source>
</evidence>
<dbReference type="InterPro" id="IPR053175">
    <property type="entry name" value="DHMBA_Reg_Transcription_Factor"/>
</dbReference>
<gene>
    <name evidence="1" type="ORF">BU16DRAFT_567316</name>
</gene>
<protein>
    <submittedName>
        <fullName evidence="1">Uncharacterized protein</fullName>
    </submittedName>
</protein>